<proteinExistence type="predicted"/>
<comment type="caution">
    <text evidence="5">The sequence shown here is derived from an EMBL/GenBank/DDBJ whole genome shotgun (WGS) entry which is preliminary data.</text>
</comment>
<sequence length="207" mass="23376">MKKLLVVLLLLTTNVMAHGTGRYCSNTYCMMCNRLHLKYGHDTTLLNLTYSKYIQAHRELHQPVTFDPTPHGVVDAMLEAVQPTENDTLYDLGCGDGRILIAAVKKYNCKALGIEKNPRIAAIARANIKKAGLDIQIVVGDARNYELSGATIVTMYLFPDLMEELEPNITHATRIVSYSHAIPNRRDRQILVKNKYPIYVWERGGFL</sequence>
<dbReference type="Gene3D" id="3.40.50.150">
    <property type="entry name" value="Vaccinia Virus protein VP39"/>
    <property type="match status" value="1"/>
</dbReference>
<evidence type="ECO:0000256" key="3">
    <source>
        <dbReference type="ARBA" id="ARBA00022691"/>
    </source>
</evidence>
<protein>
    <recommendedName>
        <fullName evidence="4">Methyltransferase domain-containing protein</fullName>
    </recommendedName>
</protein>
<dbReference type="SUPFAM" id="SSF53335">
    <property type="entry name" value="S-adenosyl-L-methionine-dependent methyltransferases"/>
    <property type="match status" value="1"/>
</dbReference>
<keyword evidence="3" id="KW-0949">S-adenosyl-L-methionine</keyword>
<dbReference type="GO" id="GO:0016279">
    <property type="term" value="F:protein-lysine N-methyltransferase activity"/>
    <property type="evidence" value="ECO:0007669"/>
    <property type="project" value="InterPro"/>
</dbReference>
<reference evidence="5" key="1">
    <citation type="journal article" date="2015" name="Nature">
        <title>Complex archaea that bridge the gap between prokaryotes and eukaryotes.</title>
        <authorList>
            <person name="Spang A."/>
            <person name="Saw J.H."/>
            <person name="Jorgensen S.L."/>
            <person name="Zaremba-Niedzwiedzka K."/>
            <person name="Martijn J."/>
            <person name="Lind A.E."/>
            <person name="van Eijk R."/>
            <person name="Schleper C."/>
            <person name="Guy L."/>
            <person name="Ettema T.J."/>
        </authorList>
    </citation>
    <scope>NUCLEOTIDE SEQUENCE</scope>
</reference>
<keyword evidence="2" id="KW-0808">Transferase</keyword>
<keyword evidence="1" id="KW-0489">Methyltransferase</keyword>
<evidence type="ECO:0000256" key="2">
    <source>
        <dbReference type="ARBA" id="ARBA00022679"/>
    </source>
</evidence>
<dbReference type="InterPro" id="IPR026170">
    <property type="entry name" value="FAM173A/B"/>
</dbReference>
<dbReference type="InterPro" id="IPR041698">
    <property type="entry name" value="Methyltransf_25"/>
</dbReference>
<dbReference type="Pfam" id="PF13649">
    <property type="entry name" value="Methyltransf_25"/>
    <property type="match status" value="1"/>
</dbReference>
<dbReference type="AlphaFoldDB" id="A0A0F9ML75"/>
<dbReference type="GO" id="GO:0032259">
    <property type="term" value="P:methylation"/>
    <property type="evidence" value="ECO:0007669"/>
    <property type="project" value="UniProtKB-KW"/>
</dbReference>
<organism evidence="5">
    <name type="scientific">marine sediment metagenome</name>
    <dbReference type="NCBI Taxonomy" id="412755"/>
    <lineage>
        <taxon>unclassified sequences</taxon>
        <taxon>metagenomes</taxon>
        <taxon>ecological metagenomes</taxon>
    </lineage>
</organism>
<dbReference type="PANTHER" id="PTHR13610">
    <property type="entry name" value="METHYLTRANSFERASE DOMAIN-CONTAINING PROTEIN"/>
    <property type="match status" value="1"/>
</dbReference>
<dbReference type="PANTHER" id="PTHR13610:SF11">
    <property type="entry name" value="METHYLTRANSFERASE DOMAIN-CONTAINING PROTEIN"/>
    <property type="match status" value="1"/>
</dbReference>
<evidence type="ECO:0000256" key="1">
    <source>
        <dbReference type="ARBA" id="ARBA00022603"/>
    </source>
</evidence>
<dbReference type="GO" id="GO:1905706">
    <property type="term" value="P:regulation of mitochondrial ATP synthesis coupled proton transport"/>
    <property type="evidence" value="ECO:0007669"/>
    <property type="project" value="TreeGrafter"/>
</dbReference>
<accession>A0A0F9ML75</accession>
<evidence type="ECO:0000259" key="4">
    <source>
        <dbReference type="Pfam" id="PF13649"/>
    </source>
</evidence>
<dbReference type="InterPro" id="IPR029063">
    <property type="entry name" value="SAM-dependent_MTases_sf"/>
</dbReference>
<evidence type="ECO:0000313" key="5">
    <source>
        <dbReference type="EMBL" id="KKM77600.1"/>
    </source>
</evidence>
<gene>
    <name evidence="5" type="ORF">LCGC14_1368400</name>
</gene>
<dbReference type="CDD" id="cd02440">
    <property type="entry name" value="AdoMet_MTases"/>
    <property type="match status" value="1"/>
</dbReference>
<dbReference type="GO" id="GO:0005739">
    <property type="term" value="C:mitochondrion"/>
    <property type="evidence" value="ECO:0007669"/>
    <property type="project" value="TreeGrafter"/>
</dbReference>
<dbReference type="EMBL" id="LAZR01008618">
    <property type="protein sequence ID" value="KKM77600.1"/>
    <property type="molecule type" value="Genomic_DNA"/>
</dbReference>
<feature type="domain" description="Methyltransferase" evidence="4">
    <location>
        <begin position="91"/>
        <end position="158"/>
    </location>
</feature>
<name>A0A0F9ML75_9ZZZZ</name>